<dbReference type="PANTHER" id="PTHR12358">
    <property type="entry name" value="SPHINGOSINE KINASE"/>
    <property type="match status" value="1"/>
</dbReference>
<dbReference type="InterPro" id="IPR016064">
    <property type="entry name" value="NAD/diacylglycerol_kinase_sf"/>
</dbReference>
<keyword evidence="2" id="KW-0547">Nucleotide-binding</keyword>
<dbReference type="InterPro" id="IPR001206">
    <property type="entry name" value="Diacylglycerol_kinase_cat_dom"/>
</dbReference>
<dbReference type="PANTHER" id="PTHR12358:SF106">
    <property type="entry name" value="LIPID KINASE YEGS"/>
    <property type="match status" value="1"/>
</dbReference>
<dbReference type="Gene3D" id="3.40.50.10330">
    <property type="entry name" value="Probable inorganic polyphosphate/atp-NAD kinase, domain 1"/>
    <property type="match status" value="1"/>
</dbReference>
<dbReference type="Pfam" id="PF19279">
    <property type="entry name" value="YegS_C"/>
    <property type="match status" value="1"/>
</dbReference>
<dbReference type="Proteomes" id="UP001165575">
    <property type="component" value="Unassembled WGS sequence"/>
</dbReference>
<dbReference type="PROSITE" id="PS50146">
    <property type="entry name" value="DAGK"/>
    <property type="match status" value="1"/>
</dbReference>
<protein>
    <recommendedName>
        <fullName evidence="5">DAGKc domain-containing protein</fullName>
    </recommendedName>
</protein>
<keyword evidence="7" id="KW-1185">Reference proteome</keyword>
<dbReference type="Gene3D" id="2.60.200.40">
    <property type="match status" value="1"/>
</dbReference>
<reference evidence="6 7" key="1">
    <citation type="submission" date="2022-07" db="EMBL/GenBank/DDBJ databases">
        <title>Bombella genomes.</title>
        <authorList>
            <person name="Harer L."/>
            <person name="Styblova S."/>
            <person name="Ehrmann M."/>
        </authorList>
    </citation>
    <scope>NUCLEOTIDE SEQUENCE [LARGE SCALE GENOMIC DNA]</scope>
    <source>
        <strain evidence="6 7">TMW 2.2556</strain>
    </source>
</reference>
<evidence type="ECO:0000313" key="7">
    <source>
        <dbReference type="Proteomes" id="UP001165575"/>
    </source>
</evidence>
<dbReference type="Pfam" id="PF00781">
    <property type="entry name" value="DAGK_cat"/>
    <property type="match status" value="1"/>
</dbReference>
<dbReference type="InterPro" id="IPR050187">
    <property type="entry name" value="Lipid_Phosphate_FormReg"/>
</dbReference>
<dbReference type="InterPro" id="IPR017438">
    <property type="entry name" value="ATP-NAD_kinase_N"/>
</dbReference>
<feature type="domain" description="DAGKc" evidence="5">
    <location>
        <begin position="4"/>
        <end position="140"/>
    </location>
</feature>
<evidence type="ECO:0000256" key="1">
    <source>
        <dbReference type="ARBA" id="ARBA00022679"/>
    </source>
</evidence>
<dbReference type="SMART" id="SM00046">
    <property type="entry name" value="DAGKc"/>
    <property type="match status" value="1"/>
</dbReference>
<evidence type="ECO:0000256" key="4">
    <source>
        <dbReference type="ARBA" id="ARBA00022840"/>
    </source>
</evidence>
<organism evidence="6 7">
    <name type="scientific">Bombella pollinis</name>
    <dbReference type="NCBI Taxonomy" id="2967337"/>
    <lineage>
        <taxon>Bacteria</taxon>
        <taxon>Pseudomonadati</taxon>
        <taxon>Pseudomonadota</taxon>
        <taxon>Alphaproteobacteria</taxon>
        <taxon>Acetobacterales</taxon>
        <taxon>Acetobacteraceae</taxon>
        <taxon>Bombella</taxon>
    </lineage>
</organism>
<dbReference type="EMBL" id="JANIDX010000006">
    <property type="protein sequence ID" value="MCX5620250.1"/>
    <property type="molecule type" value="Genomic_DNA"/>
</dbReference>
<gene>
    <name evidence="6" type="ORF">NQF89_07415</name>
</gene>
<evidence type="ECO:0000256" key="2">
    <source>
        <dbReference type="ARBA" id="ARBA00022741"/>
    </source>
</evidence>
<accession>A0ABT3WQ39</accession>
<keyword evidence="4" id="KW-0067">ATP-binding</keyword>
<proteinExistence type="predicted"/>
<keyword evidence="3" id="KW-0418">Kinase</keyword>
<name>A0ABT3WQ39_9PROT</name>
<dbReference type="SUPFAM" id="SSF111331">
    <property type="entry name" value="NAD kinase/diacylglycerol kinase-like"/>
    <property type="match status" value="1"/>
</dbReference>
<comment type="caution">
    <text evidence="6">The sequence shown here is derived from an EMBL/GenBank/DDBJ whole genome shotgun (WGS) entry which is preliminary data.</text>
</comment>
<keyword evidence="1" id="KW-0808">Transferase</keyword>
<evidence type="ECO:0000313" key="6">
    <source>
        <dbReference type="EMBL" id="MCX5620250.1"/>
    </source>
</evidence>
<dbReference type="InterPro" id="IPR045540">
    <property type="entry name" value="YegS/DAGK_C"/>
</dbReference>
<evidence type="ECO:0000259" key="5">
    <source>
        <dbReference type="PROSITE" id="PS50146"/>
    </source>
</evidence>
<sequence length="320" mass="35336">MNPSSRRHILLIANPIAGHYTKERLTHFVEQLEQTGCDVQVELTRAQGHAADIVRAYLERDEQNVPDIIIAGGGDGTIAEIAQAMMKASCTLALWPIGSANVLARELNIPFDDAENVTLLARGTRCSVWPGQITTADNTTPTLFLQMAGVGLDGWIVQNLSPVLKKRIGRTAYVLTALQLAISKRLPPFKTRVDGVSYRTVLSIISKGRLYGGPFALFPHKLHRQPAFSVLLLHRLNPLLIIWQLIMMRLRRKTYSNTAFTILTGEKITCDHTSPIPAQSDGDFRGTTPLQITSAPTLLKIIAPPQPREPSLSKRNSGRR</sequence>
<evidence type="ECO:0000256" key="3">
    <source>
        <dbReference type="ARBA" id="ARBA00022777"/>
    </source>
</evidence>
<dbReference type="RefSeq" id="WP_155573590.1">
    <property type="nucleotide sequence ID" value="NZ_JANIDX010000006.1"/>
</dbReference>